<proteinExistence type="predicted"/>
<evidence type="ECO:0000313" key="2">
    <source>
        <dbReference type="EMBL" id="KAK0182198.1"/>
    </source>
</evidence>
<dbReference type="EMBL" id="JAQQBR010000001">
    <property type="protein sequence ID" value="KAK0182198.1"/>
    <property type="molecule type" value="Genomic_DNA"/>
</dbReference>
<evidence type="ECO:0000256" key="1">
    <source>
        <dbReference type="SAM" id="MobiDB-lite"/>
    </source>
</evidence>
<reference evidence="2" key="2">
    <citation type="submission" date="2023-03" db="EMBL/GenBank/DDBJ databases">
        <authorList>
            <person name="Inwood S.N."/>
            <person name="Skelly J.G."/>
            <person name="Guhlin J."/>
            <person name="Harrop T.W.R."/>
            <person name="Goldson S.G."/>
            <person name="Dearden P.K."/>
        </authorList>
    </citation>
    <scope>NUCLEOTIDE SEQUENCE</scope>
    <source>
        <strain evidence="2">Lincoln</strain>
        <tissue evidence="2">Whole body</tissue>
    </source>
</reference>
<gene>
    <name evidence="2" type="ORF">PV327_000359</name>
</gene>
<feature type="compositionally biased region" description="Basic and acidic residues" evidence="1">
    <location>
        <begin position="137"/>
        <end position="146"/>
    </location>
</feature>
<sequence>MPEKEVAYHQEAFSLLPPAPPPHHPHSAFHAAFHPHPHHGPPPPPFHPHHGPPPPPHHAVAAAWEHHAAAAAAAAAAFHAPLPHPLSGGTTAIGSAGSPGGCGAASGNGGGSIAGEAPVGPGGAPAGGTPNGTTSDFFRRSHPLSDHTPLHPAYRLNYMDHLYHQIQASTHSPNASLHGLGGLGPEYLLHAAGPASTLASSEFPFSIDGKLSGSFIVTKFKNK</sequence>
<evidence type="ECO:0000313" key="3">
    <source>
        <dbReference type="Proteomes" id="UP001168972"/>
    </source>
</evidence>
<feature type="region of interest" description="Disordered" evidence="1">
    <location>
        <begin position="113"/>
        <end position="146"/>
    </location>
</feature>
<feature type="compositionally biased region" description="Gly residues" evidence="1">
    <location>
        <begin position="120"/>
        <end position="130"/>
    </location>
</feature>
<reference evidence="2" key="1">
    <citation type="journal article" date="2023" name="bioRxiv">
        <title>Scaffold-level genome assemblies of two parasitoid biocontrol wasps reveal the parthenogenesis mechanism and an associated novel virus.</title>
        <authorList>
            <person name="Inwood S."/>
            <person name="Skelly J."/>
            <person name="Guhlin J."/>
            <person name="Harrop T."/>
            <person name="Goldson S."/>
            <person name="Dearden P."/>
        </authorList>
    </citation>
    <scope>NUCLEOTIDE SEQUENCE</scope>
    <source>
        <strain evidence="2">Lincoln</strain>
        <tissue evidence="2">Whole body</tissue>
    </source>
</reference>
<name>A0AA39L1W5_MICHY</name>
<feature type="compositionally biased region" description="Basic residues" evidence="1">
    <location>
        <begin position="23"/>
        <end position="39"/>
    </location>
</feature>
<accession>A0AA39L1W5</accession>
<dbReference type="AlphaFoldDB" id="A0AA39L1W5"/>
<comment type="caution">
    <text evidence="2">The sequence shown here is derived from an EMBL/GenBank/DDBJ whole genome shotgun (WGS) entry which is preliminary data.</text>
</comment>
<feature type="compositionally biased region" description="Pro residues" evidence="1">
    <location>
        <begin position="40"/>
        <end position="57"/>
    </location>
</feature>
<keyword evidence="3" id="KW-1185">Reference proteome</keyword>
<dbReference type="Proteomes" id="UP001168972">
    <property type="component" value="Unassembled WGS sequence"/>
</dbReference>
<protein>
    <submittedName>
        <fullName evidence="2">Uncharacterized protein</fullName>
    </submittedName>
</protein>
<organism evidence="2 3">
    <name type="scientific">Microctonus hyperodae</name>
    <name type="common">Parasitoid wasp</name>
    <dbReference type="NCBI Taxonomy" id="165561"/>
    <lineage>
        <taxon>Eukaryota</taxon>
        <taxon>Metazoa</taxon>
        <taxon>Ecdysozoa</taxon>
        <taxon>Arthropoda</taxon>
        <taxon>Hexapoda</taxon>
        <taxon>Insecta</taxon>
        <taxon>Pterygota</taxon>
        <taxon>Neoptera</taxon>
        <taxon>Endopterygota</taxon>
        <taxon>Hymenoptera</taxon>
        <taxon>Apocrita</taxon>
        <taxon>Ichneumonoidea</taxon>
        <taxon>Braconidae</taxon>
        <taxon>Euphorinae</taxon>
        <taxon>Microctonus</taxon>
    </lineage>
</organism>
<feature type="region of interest" description="Disordered" evidence="1">
    <location>
        <begin position="14"/>
        <end position="59"/>
    </location>
</feature>